<accession>A0A645IMP3</accession>
<gene>
    <name evidence="1" type="ORF">SDC9_200233</name>
</gene>
<reference evidence="1" key="1">
    <citation type="submission" date="2019-08" db="EMBL/GenBank/DDBJ databases">
        <authorList>
            <person name="Kucharzyk K."/>
            <person name="Murdoch R.W."/>
            <person name="Higgins S."/>
            <person name="Loffler F."/>
        </authorList>
    </citation>
    <scope>NUCLEOTIDE SEQUENCE</scope>
</reference>
<evidence type="ECO:0000313" key="1">
    <source>
        <dbReference type="EMBL" id="MPN52571.1"/>
    </source>
</evidence>
<protein>
    <submittedName>
        <fullName evidence="1">Uncharacterized protein</fullName>
    </submittedName>
</protein>
<proteinExistence type="predicted"/>
<name>A0A645IMP3_9ZZZZ</name>
<comment type="caution">
    <text evidence="1">The sequence shown here is derived from an EMBL/GenBank/DDBJ whole genome shotgun (WGS) entry which is preliminary data.</text>
</comment>
<sequence>MTDQKLSTHIYCPFFGHLNPRTISCEFLGQEFGITVRFKSQTHKNHTLVGWCFSEEGHRSCPVAMANYRYYKKKEPVKTAE</sequence>
<organism evidence="1">
    <name type="scientific">bioreactor metagenome</name>
    <dbReference type="NCBI Taxonomy" id="1076179"/>
    <lineage>
        <taxon>unclassified sequences</taxon>
        <taxon>metagenomes</taxon>
        <taxon>ecological metagenomes</taxon>
    </lineage>
</organism>
<dbReference type="EMBL" id="VSSQ01118812">
    <property type="protein sequence ID" value="MPN52571.1"/>
    <property type="molecule type" value="Genomic_DNA"/>
</dbReference>
<dbReference type="AlphaFoldDB" id="A0A645IMP3"/>